<dbReference type="PANTHER" id="PTHR11587">
    <property type="entry name" value="ARGININOSUCCINATE SYNTHASE"/>
    <property type="match status" value="1"/>
</dbReference>
<evidence type="ECO:0000256" key="6">
    <source>
        <dbReference type="ARBA" id="ARBA00022605"/>
    </source>
</evidence>
<evidence type="ECO:0000256" key="9">
    <source>
        <dbReference type="HAMAP-Rule" id="MF_00005"/>
    </source>
</evidence>
<name>A0A378I9G2_9GAMM</name>
<keyword evidence="6 9" id="KW-0028">Amino-acid biosynthesis</keyword>
<reference evidence="13 15" key="2">
    <citation type="submission" date="2018-06" db="EMBL/GenBank/DDBJ databases">
        <authorList>
            <consortium name="Pathogen Informatics"/>
            <person name="Doyle S."/>
        </authorList>
    </citation>
    <scope>NUCLEOTIDE SEQUENCE [LARGE SCALE GENOMIC DNA]</scope>
    <source>
        <strain evidence="13 15">NCTC12437</strain>
    </source>
</reference>
<feature type="binding site" evidence="9">
    <location>
        <position position="126"/>
    </location>
    <ligand>
        <name>L-aspartate</name>
        <dbReference type="ChEBI" id="CHEBI:29991"/>
    </ligand>
</feature>
<dbReference type="EMBL" id="UGNW01000001">
    <property type="protein sequence ID" value="STX31847.1"/>
    <property type="molecule type" value="Genomic_DNA"/>
</dbReference>
<feature type="binding site" evidence="9">
    <location>
        <position position="187"/>
    </location>
    <ligand>
        <name>L-citrulline</name>
        <dbReference type="ChEBI" id="CHEBI:57743"/>
    </ligand>
</feature>
<feature type="binding site" evidence="9">
    <location>
        <position position="121"/>
    </location>
    <ligand>
        <name>L-aspartate</name>
        <dbReference type="ChEBI" id="CHEBI:29991"/>
    </ligand>
</feature>
<keyword evidence="5 9" id="KW-0436">Ligase</keyword>
<feature type="binding site" evidence="9">
    <location>
        <position position="263"/>
    </location>
    <ligand>
        <name>L-citrulline</name>
        <dbReference type="ChEBI" id="CHEBI:57743"/>
    </ligand>
</feature>
<dbReference type="Proteomes" id="UP000054735">
    <property type="component" value="Unassembled WGS sequence"/>
</dbReference>
<accession>A0A378I9G2</accession>
<dbReference type="Gene3D" id="3.40.50.620">
    <property type="entry name" value="HUPs"/>
    <property type="match status" value="1"/>
</dbReference>
<evidence type="ECO:0000313" key="12">
    <source>
        <dbReference type="EMBL" id="KTC75202.1"/>
    </source>
</evidence>
<feature type="binding site" evidence="9">
    <location>
        <position position="129"/>
    </location>
    <ligand>
        <name>L-citrulline</name>
        <dbReference type="ChEBI" id="CHEBI:57743"/>
    </ligand>
</feature>
<feature type="binding site" evidence="9">
    <location>
        <position position="125"/>
    </location>
    <ligand>
        <name>L-citrulline</name>
        <dbReference type="ChEBI" id="CHEBI:57743"/>
    </ligand>
</feature>
<dbReference type="EC" id="6.3.4.5" evidence="3 9"/>
<evidence type="ECO:0000256" key="7">
    <source>
        <dbReference type="ARBA" id="ARBA00022741"/>
    </source>
</evidence>
<dbReference type="PANTHER" id="PTHR11587:SF2">
    <property type="entry name" value="ARGININOSUCCINATE SYNTHASE"/>
    <property type="match status" value="1"/>
</dbReference>
<dbReference type="InterPro" id="IPR001518">
    <property type="entry name" value="Arginosuc_synth"/>
</dbReference>
<dbReference type="GO" id="GO:0000050">
    <property type="term" value="P:urea cycle"/>
    <property type="evidence" value="ECO:0007669"/>
    <property type="project" value="TreeGrafter"/>
</dbReference>
<evidence type="ECO:0000256" key="1">
    <source>
        <dbReference type="ARBA" id="ARBA00004967"/>
    </source>
</evidence>
<reference evidence="12 14" key="1">
    <citation type="submission" date="2015-11" db="EMBL/GenBank/DDBJ databases">
        <title>Genomic analysis of 38 Legionella species identifies large and diverse effector repertoires.</title>
        <authorList>
            <person name="Burstein D."/>
            <person name="Amaro F."/>
            <person name="Zusman T."/>
            <person name="Lifshitz Z."/>
            <person name="Cohen O."/>
            <person name="Gilbert J.A."/>
            <person name="Pupko T."/>
            <person name="Shuman H.A."/>
            <person name="Segal G."/>
        </authorList>
    </citation>
    <scope>NUCLEOTIDE SEQUENCE [LARGE SCALE GENOMIC DNA]</scope>
    <source>
        <strain evidence="12 14">CDC#1407-AL-14</strain>
    </source>
</reference>
<dbReference type="OrthoDB" id="9801641at2"/>
<protein>
    <recommendedName>
        <fullName evidence="3 9">Argininosuccinate synthase</fullName>
        <ecNumber evidence="3 9">6.3.4.5</ecNumber>
    </recommendedName>
    <alternativeName>
        <fullName evidence="9">Citrulline--aspartate ligase</fullName>
    </alternativeName>
</protein>
<dbReference type="HAMAP" id="MF_00005">
    <property type="entry name" value="Arg_succ_synth_type1"/>
    <property type="match status" value="1"/>
</dbReference>
<keyword evidence="8 9" id="KW-0067">ATP-binding</keyword>
<dbReference type="RefSeq" id="WP_058522687.1">
    <property type="nucleotide sequence ID" value="NZ_CAAAHV010000022.1"/>
</dbReference>
<dbReference type="Pfam" id="PF00764">
    <property type="entry name" value="Arginosuc_synth"/>
    <property type="match status" value="1"/>
</dbReference>
<feature type="binding site" evidence="9">
    <location>
        <position position="125"/>
    </location>
    <ligand>
        <name>L-aspartate</name>
        <dbReference type="ChEBI" id="CHEBI:29991"/>
    </ligand>
</feature>
<evidence type="ECO:0000313" key="15">
    <source>
        <dbReference type="Proteomes" id="UP000255066"/>
    </source>
</evidence>
<feature type="binding site" evidence="9">
    <location>
        <begin position="11"/>
        <end position="19"/>
    </location>
    <ligand>
        <name>ATP</name>
        <dbReference type="ChEBI" id="CHEBI:30616"/>
    </ligand>
</feature>
<comment type="subunit">
    <text evidence="2 9">Homotetramer.</text>
</comment>
<evidence type="ECO:0000313" key="13">
    <source>
        <dbReference type="EMBL" id="STX31847.1"/>
    </source>
</evidence>
<organism evidence="13 15">
    <name type="scientific">Legionella birminghamensis</name>
    <dbReference type="NCBI Taxonomy" id="28083"/>
    <lineage>
        <taxon>Bacteria</taxon>
        <taxon>Pseudomonadati</taxon>
        <taxon>Pseudomonadota</taxon>
        <taxon>Gammaproteobacteria</taxon>
        <taxon>Legionellales</taxon>
        <taxon>Legionellaceae</taxon>
        <taxon>Legionella</taxon>
    </lineage>
</organism>
<dbReference type="InterPro" id="IPR023434">
    <property type="entry name" value="Arginosuc_synth_type_1_subfam"/>
</dbReference>
<evidence type="ECO:0000256" key="8">
    <source>
        <dbReference type="ARBA" id="ARBA00022840"/>
    </source>
</evidence>
<feature type="binding site" evidence="9">
    <location>
        <position position="178"/>
    </location>
    <ligand>
        <name>L-citrulline</name>
        <dbReference type="ChEBI" id="CHEBI:57743"/>
    </ligand>
</feature>
<dbReference type="InterPro" id="IPR014729">
    <property type="entry name" value="Rossmann-like_a/b/a_fold"/>
</dbReference>
<dbReference type="GO" id="GO:0005737">
    <property type="term" value="C:cytoplasm"/>
    <property type="evidence" value="ECO:0007669"/>
    <property type="project" value="UniProtKB-SubCell"/>
</dbReference>
<dbReference type="InterPro" id="IPR048268">
    <property type="entry name" value="Arginosuc_syn_C"/>
</dbReference>
<evidence type="ECO:0000256" key="2">
    <source>
        <dbReference type="ARBA" id="ARBA00011881"/>
    </source>
</evidence>
<dbReference type="AlphaFoldDB" id="A0A378I9G2"/>
<comment type="pathway">
    <text evidence="1 9">Amino-acid biosynthesis; L-arginine biosynthesis; L-arginine from L-ornithine and carbamoyl phosphate: step 2/3.</text>
</comment>
<dbReference type="UniPathway" id="UPA00068">
    <property type="reaction ID" value="UER00113"/>
</dbReference>
<dbReference type="Gene3D" id="3.90.1260.10">
    <property type="entry name" value="Argininosuccinate synthetase, chain A, domain 2"/>
    <property type="match status" value="1"/>
</dbReference>
<dbReference type="CDD" id="cd01999">
    <property type="entry name" value="ASS"/>
    <property type="match status" value="1"/>
</dbReference>
<feature type="domain" description="Arginosuccinate synthase-like N-terminal" evidence="10">
    <location>
        <begin position="7"/>
        <end position="168"/>
    </location>
</feature>
<comment type="subcellular location">
    <subcellularLocation>
        <location evidence="9">Cytoplasm</location>
    </subcellularLocation>
</comment>
<keyword evidence="9" id="KW-0963">Cytoplasm</keyword>
<evidence type="ECO:0000259" key="10">
    <source>
        <dbReference type="Pfam" id="PF00764"/>
    </source>
</evidence>
<feature type="domain" description="Arginosuccinate synthase C-terminal" evidence="11">
    <location>
        <begin position="177"/>
        <end position="395"/>
    </location>
</feature>
<proteinExistence type="inferred from homology"/>
<keyword evidence="4 9" id="KW-0055">Arginine biosynthesis</keyword>
<dbReference type="GO" id="GO:0000053">
    <property type="term" value="P:argininosuccinate metabolic process"/>
    <property type="evidence" value="ECO:0007669"/>
    <property type="project" value="TreeGrafter"/>
</dbReference>
<dbReference type="Pfam" id="PF20979">
    <property type="entry name" value="Arginosuc_syn_C"/>
    <property type="match status" value="1"/>
</dbReference>
<dbReference type="SUPFAM" id="SSF69864">
    <property type="entry name" value="Argininosuccinate synthetase, C-terminal domain"/>
    <property type="match status" value="1"/>
</dbReference>
<dbReference type="PROSITE" id="PS00565">
    <property type="entry name" value="ARGININOSUCCIN_SYN_2"/>
    <property type="match status" value="1"/>
</dbReference>
<dbReference type="NCBIfam" id="TIGR00032">
    <property type="entry name" value="argG"/>
    <property type="match status" value="1"/>
</dbReference>
<feature type="binding site" evidence="9">
    <location>
        <position position="119"/>
    </location>
    <ligand>
        <name>ATP</name>
        <dbReference type="ChEBI" id="CHEBI:30616"/>
    </ligand>
</feature>
<dbReference type="NCBIfam" id="NF001770">
    <property type="entry name" value="PRK00509.1"/>
    <property type="match status" value="1"/>
</dbReference>
<dbReference type="GO" id="GO:0006526">
    <property type="term" value="P:L-arginine biosynthetic process"/>
    <property type="evidence" value="ECO:0007669"/>
    <property type="project" value="UniProtKB-UniRule"/>
</dbReference>
<dbReference type="Proteomes" id="UP000255066">
    <property type="component" value="Unassembled WGS sequence"/>
</dbReference>
<feature type="binding site" evidence="9">
    <location>
        <position position="275"/>
    </location>
    <ligand>
        <name>L-citrulline</name>
        <dbReference type="ChEBI" id="CHEBI:57743"/>
    </ligand>
</feature>
<evidence type="ECO:0000256" key="3">
    <source>
        <dbReference type="ARBA" id="ARBA00012286"/>
    </source>
</evidence>
<comment type="caution">
    <text evidence="9">Lacks conserved residue(s) required for the propagation of feature annotation.</text>
</comment>
<comment type="catalytic activity">
    <reaction evidence="9">
        <text>L-citrulline + L-aspartate + ATP = 2-(N(omega)-L-arginino)succinate + AMP + diphosphate + H(+)</text>
        <dbReference type="Rhea" id="RHEA:10932"/>
        <dbReference type="ChEBI" id="CHEBI:15378"/>
        <dbReference type="ChEBI" id="CHEBI:29991"/>
        <dbReference type="ChEBI" id="CHEBI:30616"/>
        <dbReference type="ChEBI" id="CHEBI:33019"/>
        <dbReference type="ChEBI" id="CHEBI:57472"/>
        <dbReference type="ChEBI" id="CHEBI:57743"/>
        <dbReference type="ChEBI" id="CHEBI:456215"/>
        <dbReference type="EC" id="6.3.4.5"/>
    </reaction>
</comment>
<evidence type="ECO:0000256" key="5">
    <source>
        <dbReference type="ARBA" id="ARBA00022598"/>
    </source>
</evidence>
<gene>
    <name evidence="9 13" type="primary">argG</name>
    <name evidence="12" type="ORF">Lbir_0576</name>
    <name evidence="13" type="ORF">NCTC12437_01621</name>
</gene>
<dbReference type="Gene3D" id="1.20.5.470">
    <property type="entry name" value="Single helix bin"/>
    <property type="match status" value="1"/>
</dbReference>
<dbReference type="GO" id="GO:0004055">
    <property type="term" value="F:argininosuccinate synthase activity"/>
    <property type="evidence" value="ECO:0007669"/>
    <property type="project" value="UniProtKB-UniRule"/>
</dbReference>
<evidence type="ECO:0000256" key="4">
    <source>
        <dbReference type="ARBA" id="ARBA00022571"/>
    </source>
</evidence>
<sequence length="406" mass="45310">MEQCVQKIVLAYSGGLDTSVMIPWLKEHYKNAEVIAVICDLGQQENLTAIKEKAIRSGASKAYLIDVQEEFITKYLWKMVQCGALYEDQYILGTISRPLIAKKLVEIALKEQADAVAHGATGKGNDQVRFEFTFKALAPELKIIAPWRHWEIKSRQEAIEYANQHGIEVPVTPKAPYSRDHNAWYLSHEGGVLEDPAAGMPDDVLLMTTPIEQTPNQPEWISLDFEKGVPVKLNGERLKPVELLGQLNTIAGLQGIGVADLVENRLVGMKIRGIYEAPAAAVLYKAHKMLESLCLERTCLHLKQSLQQSYANLIYEGRWFSQTREALDAFIQVTQEHITGTVNLKLYKGNIIPCGMESPYSLHHPGLATFEADSIYNQKDAEGFINLFSLSAKVYGMVHQGAGNDE</sequence>
<keyword evidence="14" id="KW-1185">Reference proteome</keyword>
<keyword evidence="7 9" id="KW-0547">Nucleotide-binding</keyword>
<dbReference type="STRING" id="28083.Lbir_0576"/>
<dbReference type="PROSITE" id="PS00564">
    <property type="entry name" value="ARGININOSUCCIN_SYN_1"/>
    <property type="match status" value="1"/>
</dbReference>
<dbReference type="GO" id="GO:0005524">
    <property type="term" value="F:ATP binding"/>
    <property type="evidence" value="ECO:0007669"/>
    <property type="project" value="UniProtKB-UniRule"/>
</dbReference>
<dbReference type="FunFam" id="3.40.50.620:FF:000019">
    <property type="entry name" value="Argininosuccinate synthase"/>
    <property type="match status" value="1"/>
</dbReference>
<feature type="binding site" evidence="9">
    <location>
        <position position="90"/>
    </location>
    <ligand>
        <name>L-citrulline</name>
        <dbReference type="ChEBI" id="CHEBI:57743"/>
    </ligand>
</feature>
<dbReference type="InterPro" id="IPR018223">
    <property type="entry name" value="Arginosuc_synth_CS"/>
</dbReference>
<evidence type="ECO:0000313" key="14">
    <source>
        <dbReference type="Proteomes" id="UP000054735"/>
    </source>
</evidence>
<evidence type="ECO:0000259" key="11">
    <source>
        <dbReference type="Pfam" id="PF20979"/>
    </source>
</evidence>
<dbReference type="EMBL" id="LNXT01000006">
    <property type="protein sequence ID" value="KTC75202.1"/>
    <property type="molecule type" value="Genomic_DNA"/>
</dbReference>
<dbReference type="SUPFAM" id="SSF52402">
    <property type="entry name" value="Adenine nucleotide alpha hydrolases-like"/>
    <property type="match status" value="1"/>
</dbReference>
<dbReference type="InterPro" id="IPR048267">
    <property type="entry name" value="Arginosuc_syn_N"/>
</dbReference>
<dbReference type="FunFam" id="3.90.1260.10:FF:000007">
    <property type="entry name" value="Argininosuccinate synthase"/>
    <property type="match status" value="1"/>
</dbReference>
<comment type="similarity">
    <text evidence="9">Belongs to the argininosuccinate synthase family. Type 1 subfamily.</text>
</comment>
<dbReference type="InterPro" id="IPR024074">
    <property type="entry name" value="AS_cat/multimer_dom_body"/>
</dbReference>